<organism evidence="1 2">
    <name type="scientific">Discina gigas</name>
    <dbReference type="NCBI Taxonomy" id="1032678"/>
    <lineage>
        <taxon>Eukaryota</taxon>
        <taxon>Fungi</taxon>
        <taxon>Dikarya</taxon>
        <taxon>Ascomycota</taxon>
        <taxon>Pezizomycotina</taxon>
        <taxon>Pezizomycetes</taxon>
        <taxon>Pezizales</taxon>
        <taxon>Discinaceae</taxon>
        <taxon>Discina</taxon>
    </lineage>
</organism>
<dbReference type="SUPFAM" id="SSF54928">
    <property type="entry name" value="RNA-binding domain, RBD"/>
    <property type="match status" value="1"/>
</dbReference>
<keyword evidence="2" id="KW-1185">Reference proteome</keyword>
<evidence type="ECO:0000313" key="1">
    <source>
        <dbReference type="EMBL" id="KAL0631545.1"/>
    </source>
</evidence>
<gene>
    <name evidence="1" type="ORF">Q9L58_009600</name>
</gene>
<dbReference type="EMBL" id="JBBBZM010000237">
    <property type="protein sequence ID" value="KAL0631545.1"/>
    <property type="molecule type" value="Genomic_DNA"/>
</dbReference>
<dbReference type="InterPro" id="IPR035979">
    <property type="entry name" value="RBD_domain_sf"/>
</dbReference>
<dbReference type="Proteomes" id="UP001447188">
    <property type="component" value="Unassembled WGS sequence"/>
</dbReference>
<reference evidence="1 2" key="1">
    <citation type="submission" date="2024-02" db="EMBL/GenBank/DDBJ databases">
        <title>Discinaceae phylogenomics.</title>
        <authorList>
            <person name="Dirks A.C."/>
            <person name="James T.Y."/>
        </authorList>
    </citation>
    <scope>NUCLEOTIDE SEQUENCE [LARGE SCALE GENOMIC DNA]</scope>
    <source>
        <strain evidence="1 2">ACD0624</strain>
    </source>
</reference>
<evidence type="ECO:0000313" key="2">
    <source>
        <dbReference type="Proteomes" id="UP001447188"/>
    </source>
</evidence>
<proteinExistence type="predicted"/>
<comment type="caution">
    <text evidence="1">The sequence shown here is derived from an EMBL/GenBank/DDBJ whole genome shotgun (WGS) entry which is preliminary data.</text>
</comment>
<name>A0ABR3G6H1_9PEZI</name>
<protein>
    <submittedName>
        <fullName evidence="1">Uncharacterized protein</fullName>
    </submittedName>
</protein>
<sequence length="165" mass="18303">MDAFVEFLNPKDAWKCVARRKSRVLGNRHLTLDVVDPSDLMKEIFPRAKGIIWDGVIPAVFQDKSGLDGMTPVILGREELLYALLLQLSVSPFLTEASPSTAALFSHTSVMEGSEDNDKSKLTMFEAAALEWAIIERAARTVLPSKPPYIKSLSGSGTEFWRGNY</sequence>
<accession>A0ABR3G6H1</accession>